<evidence type="ECO:0000313" key="1">
    <source>
        <dbReference type="EMBL" id="MEQ2172675.1"/>
    </source>
</evidence>
<gene>
    <name evidence="1" type="ORF">GOODEAATRI_023519</name>
</gene>
<sequence length="194" mass="21230">MRILSSIPSLQLSTHLLSYSSMNVYISDRDPTVKPGAGASMCWTQSWPIHPWRSSLEGEGRGSGARSAERPLATMPAQSLQHVGTPVARASPFPSLPLAFPPTHVYFCQLPYSCLHSMFAHTHKTFLVRANEELPSTLGTPGEMVNRHTSFCRQALRSYKGPEATSESDPPLIVLLQTDDRYPCCGPGLTPPVL</sequence>
<dbReference type="EMBL" id="JAHRIO010042515">
    <property type="protein sequence ID" value="MEQ2172675.1"/>
    <property type="molecule type" value="Genomic_DNA"/>
</dbReference>
<name>A0ABV0NMP9_9TELE</name>
<organism evidence="1 2">
    <name type="scientific">Goodea atripinnis</name>
    <dbReference type="NCBI Taxonomy" id="208336"/>
    <lineage>
        <taxon>Eukaryota</taxon>
        <taxon>Metazoa</taxon>
        <taxon>Chordata</taxon>
        <taxon>Craniata</taxon>
        <taxon>Vertebrata</taxon>
        <taxon>Euteleostomi</taxon>
        <taxon>Actinopterygii</taxon>
        <taxon>Neopterygii</taxon>
        <taxon>Teleostei</taxon>
        <taxon>Neoteleostei</taxon>
        <taxon>Acanthomorphata</taxon>
        <taxon>Ovalentaria</taxon>
        <taxon>Atherinomorphae</taxon>
        <taxon>Cyprinodontiformes</taxon>
        <taxon>Goodeidae</taxon>
        <taxon>Goodea</taxon>
    </lineage>
</organism>
<dbReference type="Proteomes" id="UP001476798">
    <property type="component" value="Unassembled WGS sequence"/>
</dbReference>
<accession>A0ABV0NMP9</accession>
<keyword evidence="2" id="KW-1185">Reference proteome</keyword>
<proteinExistence type="predicted"/>
<protein>
    <submittedName>
        <fullName evidence="1">Uncharacterized protein</fullName>
    </submittedName>
</protein>
<comment type="caution">
    <text evidence="1">The sequence shown here is derived from an EMBL/GenBank/DDBJ whole genome shotgun (WGS) entry which is preliminary data.</text>
</comment>
<reference evidence="1 2" key="1">
    <citation type="submission" date="2021-06" db="EMBL/GenBank/DDBJ databases">
        <authorList>
            <person name="Palmer J.M."/>
        </authorList>
    </citation>
    <scope>NUCLEOTIDE SEQUENCE [LARGE SCALE GENOMIC DNA]</scope>
    <source>
        <strain evidence="1 2">GA_2019</strain>
        <tissue evidence="1">Muscle</tissue>
    </source>
</reference>
<evidence type="ECO:0000313" key="2">
    <source>
        <dbReference type="Proteomes" id="UP001476798"/>
    </source>
</evidence>